<reference evidence="4" key="1">
    <citation type="submission" date="2023-02" db="EMBL/GenBank/DDBJ databases">
        <title>Genome of toxic invasive species Heracleum sosnowskyi carries increased number of genes despite the absence of recent whole-genome duplications.</title>
        <authorList>
            <person name="Schelkunov M."/>
            <person name="Shtratnikova V."/>
            <person name="Makarenko M."/>
            <person name="Klepikova A."/>
            <person name="Omelchenko D."/>
            <person name="Novikova G."/>
            <person name="Obukhova E."/>
            <person name="Bogdanov V."/>
            <person name="Penin A."/>
            <person name="Logacheva M."/>
        </authorList>
    </citation>
    <scope>NUCLEOTIDE SEQUENCE</scope>
    <source>
        <strain evidence="4">Hsosn_3</strain>
        <tissue evidence="4">Leaf</tissue>
    </source>
</reference>
<dbReference type="Gene3D" id="4.10.60.10">
    <property type="entry name" value="Zinc finger, CCHC-type"/>
    <property type="match status" value="2"/>
</dbReference>
<evidence type="ECO:0000256" key="2">
    <source>
        <dbReference type="SAM" id="MobiDB-lite"/>
    </source>
</evidence>
<feature type="region of interest" description="Disordered" evidence="2">
    <location>
        <begin position="303"/>
        <end position="374"/>
    </location>
</feature>
<dbReference type="EMBL" id="JAUIZM010000004">
    <property type="protein sequence ID" value="KAK1388213.1"/>
    <property type="molecule type" value="Genomic_DNA"/>
</dbReference>
<comment type="caution">
    <text evidence="4">The sequence shown here is derived from an EMBL/GenBank/DDBJ whole genome shotgun (WGS) entry which is preliminary data.</text>
</comment>
<dbReference type="PROSITE" id="PS50158">
    <property type="entry name" value="ZF_CCHC"/>
    <property type="match status" value="2"/>
</dbReference>
<reference evidence="4" key="2">
    <citation type="submission" date="2023-05" db="EMBL/GenBank/DDBJ databases">
        <authorList>
            <person name="Schelkunov M.I."/>
        </authorList>
    </citation>
    <scope>NUCLEOTIDE SEQUENCE</scope>
    <source>
        <strain evidence="4">Hsosn_3</strain>
        <tissue evidence="4">Leaf</tissue>
    </source>
</reference>
<name>A0AAD8INW0_9APIA</name>
<feature type="region of interest" description="Disordered" evidence="2">
    <location>
        <begin position="74"/>
        <end position="113"/>
    </location>
</feature>
<accession>A0AAD8INW0</accession>
<dbReference type="PANTHER" id="PTHR34482:SF36">
    <property type="entry name" value="RETROTRANSPOSON GAG DOMAIN-CONTAINING PROTEIN"/>
    <property type="match status" value="1"/>
</dbReference>
<dbReference type="Pfam" id="PF08284">
    <property type="entry name" value="RVP_2"/>
    <property type="match status" value="1"/>
</dbReference>
<keyword evidence="1" id="KW-0862">Zinc</keyword>
<dbReference type="SUPFAM" id="SSF50630">
    <property type="entry name" value="Acid proteases"/>
    <property type="match status" value="1"/>
</dbReference>
<proteinExistence type="predicted"/>
<organism evidence="4 5">
    <name type="scientific">Heracleum sosnowskyi</name>
    <dbReference type="NCBI Taxonomy" id="360622"/>
    <lineage>
        <taxon>Eukaryota</taxon>
        <taxon>Viridiplantae</taxon>
        <taxon>Streptophyta</taxon>
        <taxon>Embryophyta</taxon>
        <taxon>Tracheophyta</taxon>
        <taxon>Spermatophyta</taxon>
        <taxon>Magnoliopsida</taxon>
        <taxon>eudicotyledons</taxon>
        <taxon>Gunneridae</taxon>
        <taxon>Pentapetalae</taxon>
        <taxon>asterids</taxon>
        <taxon>campanulids</taxon>
        <taxon>Apiales</taxon>
        <taxon>Apiaceae</taxon>
        <taxon>Apioideae</taxon>
        <taxon>apioid superclade</taxon>
        <taxon>Tordylieae</taxon>
        <taxon>Tordyliinae</taxon>
        <taxon>Heracleum</taxon>
    </lineage>
</organism>
<evidence type="ECO:0000259" key="3">
    <source>
        <dbReference type="PROSITE" id="PS50158"/>
    </source>
</evidence>
<dbReference type="Pfam" id="PF00098">
    <property type="entry name" value="zf-CCHC"/>
    <property type="match status" value="2"/>
</dbReference>
<sequence length="903" mass="102049">MEMGRVRSIEAAAIRERDRLRDQMRDIPMRFRVTRTLVETRLHRLASSREGETVAGMRQILDYAMSEIAEISGPPLWPAGAGDLDMAPRRQTRTTDTSDQEGQQNTPPTGHMDPMVIQLLNTLTQQTAALAQQQQAFQQQLLEQQQQHQHQQHQQHHQQVAPAITFKSLQTAKPPEFKGSTDPVEAKAWLKEMEKAFALIEVAEDKKTEYASYFLKNEASYWWETSRAMEPEGLITWARFTELFLERFTELSRFVPTYVDTEKKKAKRFQQGLRSSIRSKLAILELDTYAAVVQKAMIAEKESDSYMKERENKRRKAGIPDKGQQQGSFQGQANKKPGFQPGRNPCFRKPDTGSVGQDNRLPAGSQQGLSRPPLPECKTCGKRHPGICHRLNVTCFKCNQKGHYSRDCKIGIVCHRCKKPGHMIKDCRAPATVNNMIRAIEAPPVVNVQPLARTYNMSMGEAVRDSDVVAGTLLVNSIPAKVLIDSGATKSFISETFDRRLNCVMKPLSGVLNIEISNQDRIALRHFSTECKKPRQAKRNSYDSSKKNKTEKAYFAEGKSWDDTYSDEEDGEVGNLALMAKEGNSSSSKSEVKFTDSEMIYHLSSTLSCARSENDRIILQNTSLEKEVKELKLVRVNQDELTKKVAFLENGVNCYKQLETILKDKITELETKVRAYYNSCKTGKEIFNKKAISQTVGIGFGYNEGVGKLGINTPNTVRAEEKGIPHVLKGVKDPLFKESIAEPLIESSIIIQEEMHTEDIANRIVQSKKCVPKSSVKVVHTTETKLDTHKLEQNNMYNMHNIPSVDLSHKACGVANCMSCAFNVMYVYFNSKHASNYETAPRLHVNNKKHVRSKTASPPKVRVDTFIPKPTQKFVKAGYKWKRSFVKEVEVVKNKNVVLPNKG</sequence>
<evidence type="ECO:0000256" key="1">
    <source>
        <dbReference type="PROSITE-ProRule" id="PRU00047"/>
    </source>
</evidence>
<dbReference type="InterPro" id="IPR001878">
    <property type="entry name" value="Znf_CCHC"/>
</dbReference>
<dbReference type="GO" id="GO:0008270">
    <property type="term" value="F:zinc ion binding"/>
    <property type="evidence" value="ECO:0007669"/>
    <property type="project" value="UniProtKB-KW"/>
</dbReference>
<feature type="domain" description="CCHC-type" evidence="3">
    <location>
        <begin position="414"/>
        <end position="428"/>
    </location>
</feature>
<keyword evidence="5" id="KW-1185">Reference proteome</keyword>
<dbReference type="PROSITE" id="PS00141">
    <property type="entry name" value="ASP_PROTEASE"/>
    <property type="match status" value="1"/>
</dbReference>
<dbReference type="GO" id="GO:0006508">
    <property type="term" value="P:proteolysis"/>
    <property type="evidence" value="ECO:0007669"/>
    <property type="project" value="InterPro"/>
</dbReference>
<protein>
    <recommendedName>
        <fullName evidence="3">CCHC-type domain-containing protein</fullName>
    </recommendedName>
</protein>
<keyword evidence="1" id="KW-0479">Metal-binding</keyword>
<dbReference type="GO" id="GO:0003676">
    <property type="term" value="F:nucleic acid binding"/>
    <property type="evidence" value="ECO:0007669"/>
    <property type="project" value="InterPro"/>
</dbReference>
<dbReference type="SUPFAM" id="SSF57756">
    <property type="entry name" value="Retrovirus zinc finger-like domains"/>
    <property type="match status" value="1"/>
</dbReference>
<dbReference type="SMART" id="SM00343">
    <property type="entry name" value="ZnF_C2HC"/>
    <property type="match status" value="2"/>
</dbReference>
<feature type="compositionally biased region" description="Polar residues" evidence="2">
    <location>
        <begin position="323"/>
        <end position="333"/>
    </location>
</feature>
<dbReference type="GO" id="GO:0004190">
    <property type="term" value="F:aspartic-type endopeptidase activity"/>
    <property type="evidence" value="ECO:0007669"/>
    <property type="project" value="InterPro"/>
</dbReference>
<evidence type="ECO:0000313" key="5">
    <source>
        <dbReference type="Proteomes" id="UP001237642"/>
    </source>
</evidence>
<dbReference type="AlphaFoldDB" id="A0AAD8INW0"/>
<keyword evidence="1" id="KW-0863">Zinc-finger</keyword>
<feature type="domain" description="CCHC-type" evidence="3">
    <location>
        <begin position="395"/>
        <end position="409"/>
    </location>
</feature>
<dbReference type="InterPro" id="IPR021109">
    <property type="entry name" value="Peptidase_aspartic_dom_sf"/>
</dbReference>
<evidence type="ECO:0000313" key="4">
    <source>
        <dbReference type="EMBL" id="KAK1388213.1"/>
    </source>
</evidence>
<dbReference type="InterPro" id="IPR001969">
    <property type="entry name" value="Aspartic_peptidase_AS"/>
</dbReference>
<dbReference type="InterPro" id="IPR036875">
    <property type="entry name" value="Znf_CCHC_sf"/>
</dbReference>
<dbReference type="PANTHER" id="PTHR34482">
    <property type="entry name" value="DNA DAMAGE-INDUCIBLE PROTEIN 1-LIKE"/>
    <property type="match status" value="1"/>
</dbReference>
<dbReference type="CDD" id="cd00303">
    <property type="entry name" value="retropepsin_like"/>
    <property type="match status" value="1"/>
</dbReference>
<feature type="compositionally biased region" description="Basic and acidic residues" evidence="2">
    <location>
        <begin position="303"/>
        <end position="312"/>
    </location>
</feature>
<dbReference type="Proteomes" id="UP001237642">
    <property type="component" value="Unassembled WGS sequence"/>
</dbReference>
<gene>
    <name evidence="4" type="ORF">POM88_016391</name>
</gene>